<dbReference type="InterPro" id="IPR009290">
    <property type="entry name" value="Radial_spoke_3"/>
</dbReference>
<evidence type="ECO:0000313" key="11">
    <source>
        <dbReference type="Proteomes" id="UP000265618"/>
    </source>
</evidence>
<keyword evidence="7" id="KW-0206">Cytoskeleton</keyword>
<evidence type="ECO:0000256" key="7">
    <source>
        <dbReference type="ARBA" id="ARBA00023212"/>
    </source>
</evidence>
<proteinExistence type="inferred from homology"/>
<feature type="region of interest" description="Disordered" evidence="9">
    <location>
        <begin position="65"/>
        <end position="87"/>
    </location>
</feature>
<name>A0A9K3GML7_9EUKA</name>
<comment type="similarity">
    <text evidence="2">Belongs to the flagellar radial spoke RSP3 family.</text>
</comment>
<evidence type="ECO:0000256" key="6">
    <source>
        <dbReference type="ARBA" id="ARBA00023069"/>
    </source>
</evidence>
<evidence type="ECO:0000256" key="8">
    <source>
        <dbReference type="ARBA" id="ARBA00023273"/>
    </source>
</evidence>
<evidence type="ECO:0000256" key="1">
    <source>
        <dbReference type="ARBA" id="ARBA00004611"/>
    </source>
</evidence>
<protein>
    <submittedName>
        <fullName evidence="10">Radial spoke 3</fullName>
    </submittedName>
</protein>
<organism evidence="10 11">
    <name type="scientific">Kipferlia bialata</name>
    <dbReference type="NCBI Taxonomy" id="797122"/>
    <lineage>
        <taxon>Eukaryota</taxon>
        <taxon>Metamonada</taxon>
        <taxon>Carpediemonas-like organisms</taxon>
        <taxon>Kipferlia</taxon>
    </lineage>
</organism>
<dbReference type="PANTHER" id="PTHR21648:SF0">
    <property type="entry name" value="RADIAL SPOKE HEAD PROTEIN 3 HOMOLOG"/>
    <property type="match status" value="1"/>
</dbReference>
<dbReference type="AlphaFoldDB" id="A0A9K3GML7"/>
<sequence>MRSSYNGRRGQSQTTFMQQAAPHTRRYAQGVTELLDEIPPVDGRRHGEVQTAPYLEEITDRLEETEVQTQTDPLLERPPTPEFVPLPSGIDAETQIQTGDLFCFDKEVAPLLAVLVGKTLHQAVTEVAEEEEIAAIRRVRATF</sequence>
<gene>
    <name evidence="10" type="ORF">KIPB_010539</name>
</gene>
<evidence type="ECO:0000256" key="9">
    <source>
        <dbReference type="SAM" id="MobiDB-lite"/>
    </source>
</evidence>
<evidence type="ECO:0000256" key="4">
    <source>
        <dbReference type="ARBA" id="ARBA00022553"/>
    </source>
</evidence>
<evidence type="ECO:0000256" key="5">
    <source>
        <dbReference type="ARBA" id="ARBA00022846"/>
    </source>
</evidence>
<feature type="compositionally biased region" description="Polar residues" evidence="9">
    <location>
        <begin position="1"/>
        <end position="18"/>
    </location>
</feature>
<keyword evidence="6" id="KW-0969">Cilium</keyword>
<keyword evidence="11" id="KW-1185">Reference proteome</keyword>
<evidence type="ECO:0000256" key="3">
    <source>
        <dbReference type="ARBA" id="ARBA00022490"/>
    </source>
</evidence>
<keyword evidence="8" id="KW-0966">Cell projection</keyword>
<keyword evidence="5" id="KW-0282">Flagellum</keyword>
<dbReference type="Proteomes" id="UP000265618">
    <property type="component" value="Unassembled WGS sequence"/>
</dbReference>
<feature type="region of interest" description="Disordered" evidence="9">
    <location>
        <begin position="1"/>
        <end position="25"/>
    </location>
</feature>
<dbReference type="EMBL" id="BDIP01003953">
    <property type="protein sequence ID" value="GIQ88318.1"/>
    <property type="molecule type" value="Genomic_DNA"/>
</dbReference>
<dbReference type="Pfam" id="PF06098">
    <property type="entry name" value="Radial_spoke_3"/>
    <property type="match status" value="1"/>
</dbReference>
<comment type="subcellular location">
    <subcellularLocation>
        <location evidence="1">Cytoplasm</location>
        <location evidence="1">Cytoskeleton</location>
        <location evidence="1">Flagellum axoneme</location>
    </subcellularLocation>
</comment>
<comment type="caution">
    <text evidence="10">The sequence shown here is derived from an EMBL/GenBank/DDBJ whole genome shotgun (WGS) entry which is preliminary data.</text>
</comment>
<dbReference type="OrthoDB" id="313308at2759"/>
<keyword evidence="4" id="KW-0597">Phosphoprotein</keyword>
<evidence type="ECO:0000313" key="10">
    <source>
        <dbReference type="EMBL" id="GIQ88318.1"/>
    </source>
</evidence>
<evidence type="ECO:0000256" key="2">
    <source>
        <dbReference type="ARBA" id="ARBA00006737"/>
    </source>
</evidence>
<dbReference type="PANTHER" id="PTHR21648">
    <property type="entry name" value="FLAGELLAR RADIAL SPOKE PROTEIN 3"/>
    <property type="match status" value="1"/>
</dbReference>
<keyword evidence="3" id="KW-0963">Cytoplasm</keyword>
<reference evidence="10 11" key="1">
    <citation type="journal article" date="2018" name="PLoS ONE">
        <title>The draft genome of Kipferlia bialata reveals reductive genome evolution in fornicate parasites.</title>
        <authorList>
            <person name="Tanifuji G."/>
            <person name="Takabayashi S."/>
            <person name="Kume K."/>
            <person name="Takagi M."/>
            <person name="Nakayama T."/>
            <person name="Kamikawa R."/>
            <person name="Inagaki Y."/>
            <person name="Hashimoto T."/>
        </authorList>
    </citation>
    <scope>NUCLEOTIDE SEQUENCE [LARGE SCALE GENOMIC DNA]</scope>
    <source>
        <strain evidence="10">NY0173</strain>
    </source>
</reference>
<feature type="non-terminal residue" evidence="10">
    <location>
        <position position="143"/>
    </location>
</feature>
<accession>A0A9K3GML7</accession>
<dbReference type="GO" id="GO:0005929">
    <property type="term" value="C:cilium"/>
    <property type="evidence" value="ECO:0007669"/>
    <property type="project" value="TreeGrafter"/>
</dbReference>